<feature type="domain" description="Response regulatory" evidence="2">
    <location>
        <begin position="6"/>
        <end position="134"/>
    </location>
</feature>
<dbReference type="InterPro" id="IPR011006">
    <property type="entry name" value="CheY-like_superfamily"/>
</dbReference>
<dbReference type="EMBL" id="JADWYK010000008">
    <property type="protein sequence ID" value="MBG8554668.1"/>
    <property type="molecule type" value="Genomic_DNA"/>
</dbReference>
<dbReference type="InterPro" id="IPR052893">
    <property type="entry name" value="TCS_response_regulator"/>
</dbReference>
<accession>A0ABS0L572</accession>
<evidence type="ECO:0000256" key="1">
    <source>
        <dbReference type="PROSITE-ProRule" id="PRU00169"/>
    </source>
</evidence>
<keyword evidence="1" id="KW-0597">Phosphoprotein</keyword>
<dbReference type="SUPFAM" id="SSF52172">
    <property type="entry name" value="CheY-like"/>
    <property type="match status" value="1"/>
</dbReference>
<keyword evidence="4" id="KW-1185">Reference proteome</keyword>
<comment type="caution">
    <text evidence="3">The sequence shown here is derived from an EMBL/GenBank/DDBJ whole genome shotgun (WGS) entry which is preliminary data.</text>
</comment>
<protein>
    <submittedName>
        <fullName evidence="3">Response regulator</fullName>
    </submittedName>
</protein>
<evidence type="ECO:0000313" key="3">
    <source>
        <dbReference type="EMBL" id="MBG8554668.1"/>
    </source>
</evidence>
<dbReference type="SMART" id="SM00448">
    <property type="entry name" value="REC"/>
    <property type="match status" value="1"/>
</dbReference>
<dbReference type="RefSeq" id="WP_196955690.1">
    <property type="nucleotide sequence ID" value="NZ_JADWYK010000008.1"/>
</dbReference>
<evidence type="ECO:0000313" key="4">
    <source>
        <dbReference type="Proteomes" id="UP000601099"/>
    </source>
</evidence>
<dbReference type="Proteomes" id="UP000601099">
    <property type="component" value="Unassembled WGS sequence"/>
</dbReference>
<dbReference type="Gene3D" id="3.40.50.2300">
    <property type="match status" value="1"/>
</dbReference>
<dbReference type="PANTHER" id="PTHR44520:SF2">
    <property type="entry name" value="RESPONSE REGULATOR RCP1"/>
    <property type="match status" value="1"/>
</dbReference>
<dbReference type="PANTHER" id="PTHR44520">
    <property type="entry name" value="RESPONSE REGULATOR RCP1-RELATED"/>
    <property type="match status" value="1"/>
</dbReference>
<feature type="modified residue" description="4-aspartylphosphate" evidence="1">
    <location>
        <position position="64"/>
    </location>
</feature>
<proteinExistence type="predicted"/>
<dbReference type="PROSITE" id="PS50110">
    <property type="entry name" value="RESPONSE_REGULATORY"/>
    <property type="match status" value="1"/>
</dbReference>
<reference evidence="3 4" key="1">
    <citation type="submission" date="2020-11" db="EMBL/GenBank/DDBJ databases">
        <title>Hymenobacter sp.</title>
        <authorList>
            <person name="Kim M.K."/>
        </authorList>
    </citation>
    <scope>NUCLEOTIDE SEQUENCE [LARGE SCALE GENOMIC DNA]</scope>
    <source>
        <strain evidence="3 4">BT594</strain>
    </source>
</reference>
<evidence type="ECO:0000259" key="2">
    <source>
        <dbReference type="PROSITE" id="PS50110"/>
    </source>
</evidence>
<organism evidence="3 4">
    <name type="scientific">Hymenobacter guriensis</name>
    <dbReference type="NCBI Taxonomy" id="2793065"/>
    <lineage>
        <taxon>Bacteria</taxon>
        <taxon>Pseudomonadati</taxon>
        <taxon>Bacteroidota</taxon>
        <taxon>Cytophagia</taxon>
        <taxon>Cytophagales</taxon>
        <taxon>Hymenobacteraceae</taxon>
        <taxon>Hymenobacter</taxon>
    </lineage>
</organism>
<dbReference type="Pfam" id="PF00072">
    <property type="entry name" value="Response_reg"/>
    <property type="match status" value="1"/>
</dbReference>
<sequence>MTPLPSVLLIDDDPINNFLNKSLLTRLGIAQHLTVVESGHAALDFLRQHCQQPTPVCPVLILLDINMPGMNGLQFLEAYQQLLPEQRQGVVIVILTTSLHPRDVRQVEQLGIIDEFLSKPLTADKVSALLHKYFP</sequence>
<dbReference type="InterPro" id="IPR001789">
    <property type="entry name" value="Sig_transdc_resp-reg_receiver"/>
</dbReference>
<gene>
    <name evidence="3" type="ORF">I5L79_14015</name>
</gene>
<name>A0ABS0L572_9BACT</name>